<evidence type="ECO:0000256" key="1">
    <source>
        <dbReference type="SAM" id="Phobius"/>
    </source>
</evidence>
<keyword evidence="1" id="KW-0812">Transmembrane</keyword>
<dbReference type="Proteomes" id="UP000095281">
    <property type="component" value="Unplaced"/>
</dbReference>
<proteinExistence type="predicted"/>
<feature type="transmembrane region" description="Helical" evidence="1">
    <location>
        <begin position="21"/>
        <end position="44"/>
    </location>
</feature>
<keyword evidence="2" id="KW-1185">Reference proteome</keyword>
<feature type="transmembrane region" description="Helical" evidence="1">
    <location>
        <begin position="64"/>
        <end position="81"/>
    </location>
</feature>
<dbReference type="WBParaSite" id="MhA1_Contig1214.frz3.gene8">
    <property type="protein sequence ID" value="MhA1_Contig1214.frz3.gene8"/>
    <property type="gene ID" value="MhA1_Contig1214.frz3.gene8"/>
</dbReference>
<protein>
    <submittedName>
        <fullName evidence="3">Serpentine receptor class gamma</fullName>
    </submittedName>
</protein>
<dbReference type="AlphaFoldDB" id="A0A1I8B2C3"/>
<evidence type="ECO:0000313" key="2">
    <source>
        <dbReference type="Proteomes" id="UP000095281"/>
    </source>
</evidence>
<keyword evidence="1" id="KW-1133">Transmembrane helix</keyword>
<accession>A0A1I8B2C3</accession>
<sequence>MKTQQTETQQLIEKRLTLCSVITFIGQLLYSIYIIILYISAFQLQNLLDPDLAELIFLTVFNQFAWVNDICTITIPAFMLLSSSEMIKTHVYSIIRRICFLPKINNNTIMVLPKQAFTISKQIRIEKLTVK</sequence>
<keyword evidence="1" id="KW-0472">Membrane</keyword>
<name>A0A1I8B2C3_MELHA</name>
<evidence type="ECO:0000313" key="3">
    <source>
        <dbReference type="WBParaSite" id="MhA1_Contig1214.frz3.gene8"/>
    </source>
</evidence>
<reference evidence="3" key="1">
    <citation type="submission" date="2016-11" db="UniProtKB">
        <authorList>
            <consortium name="WormBaseParasite"/>
        </authorList>
    </citation>
    <scope>IDENTIFICATION</scope>
</reference>
<organism evidence="2 3">
    <name type="scientific">Meloidogyne hapla</name>
    <name type="common">Root-knot nematode worm</name>
    <dbReference type="NCBI Taxonomy" id="6305"/>
    <lineage>
        <taxon>Eukaryota</taxon>
        <taxon>Metazoa</taxon>
        <taxon>Ecdysozoa</taxon>
        <taxon>Nematoda</taxon>
        <taxon>Chromadorea</taxon>
        <taxon>Rhabditida</taxon>
        <taxon>Tylenchina</taxon>
        <taxon>Tylenchomorpha</taxon>
        <taxon>Tylenchoidea</taxon>
        <taxon>Meloidogynidae</taxon>
        <taxon>Meloidogyninae</taxon>
        <taxon>Meloidogyne</taxon>
    </lineage>
</organism>